<dbReference type="EMBL" id="KL142367">
    <property type="protein sequence ID" value="KDR85412.1"/>
    <property type="molecule type" value="Genomic_DNA"/>
</dbReference>
<protein>
    <submittedName>
        <fullName evidence="1">Uncharacterized protein</fullName>
    </submittedName>
</protein>
<evidence type="ECO:0000313" key="1">
    <source>
        <dbReference type="EMBL" id="KDR85412.1"/>
    </source>
</evidence>
<gene>
    <name evidence="1" type="ORF">GALMADRAFT_218507</name>
</gene>
<keyword evidence="2" id="KW-1185">Reference proteome</keyword>
<evidence type="ECO:0000313" key="2">
    <source>
        <dbReference type="Proteomes" id="UP000027222"/>
    </source>
</evidence>
<dbReference type="AlphaFoldDB" id="A0A067TSX4"/>
<dbReference type="HOGENOM" id="CLU_1360493_0_0_1"/>
<dbReference type="Proteomes" id="UP000027222">
    <property type="component" value="Unassembled WGS sequence"/>
</dbReference>
<accession>A0A067TSX4</accession>
<sequence length="201" mass="22605">MVAQSTHHKQNGHPVGSSCTHVLFPTTYLAKTPFCATQDSNLLEFTGHGMASCNACIVPLLGGFDSYSRHRKVIGPLLRKLISRYDSAIDLPKSTYPQAATLGWLQIFLLTLCLEAQGNCFHMNAFRPEGISALFCWSGILIGFHLIKGLLDCESGKFKRLEPVRDQPRISEYYHLSVSGQMDGRMRIKDELFNNWDIRQN</sequence>
<proteinExistence type="predicted"/>
<name>A0A067TSX4_GALM3</name>
<reference evidence="2" key="1">
    <citation type="journal article" date="2014" name="Proc. Natl. Acad. Sci. U.S.A.">
        <title>Extensive sampling of basidiomycete genomes demonstrates inadequacy of the white-rot/brown-rot paradigm for wood decay fungi.</title>
        <authorList>
            <person name="Riley R."/>
            <person name="Salamov A.A."/>
            <person name="Brown D.W."/>
            <person name="Nagy L.G."/>
            <person name="Floudas D."/>
            <person name="Held B.W."/>
            <person name="Levasseur A."/>
            <person name="Lombard V."/>
            <person name="Morin E."/>
            <person name="Otillar R."/>
            <person name="Lindquist E.A."/>
            <person name="Sun H."/>
            <person name="LaButti K.M."/>
            <person name="Schmutz J."/>
            <person name="Jabbour D."/>
            <person name="Luo H."/>
            <person name="Baker S.E."/>
            <person name="Pisabarro A.G."/>
            <person name="Walton J.D."/>
            <person name="Blanchette R.A."/>
            <person name="Henrissat B."/>
            <person name="Martin F."/>
            <person name="Cullen D."/>
            <person name="Hibbett D.S."/>
            <person name="Grigoriev I.V."/>
        </authorList>
    </citation>
    <scope>NUCLEOTIDE SEQUENCE [LARGE SCALE GENOMIC DNA]</scope>
    <source>
        <strain evidence="2">CBS 339.88</strain>
    </source>
</reference>
<organism evidence="1 2">
    <name type="scientific">Galerina marginata (strain CBS 339.88)</name>
    <dbReference type="NCBI Taxonomy" id="685588"/>
    <lineage>
        <taxon>Eukaryota</taxon>
        <taxon>Fungi</taxon>
        <taxon>Dikarya</taxon>
        <taxon>Basidiomycota</taxon>
        <taxon>Agaricomycotina</taxon>
        <taxon>Agaricomycetes</taxon>
        <taxon>Agaricomycetidae</taxon>
        <taxon>Agaricales</taxon>
        <taxon>Agaricineae</taxon>
        <taxon>Strophariaceae</taxon>
        <taxon>Galerina</taxon>
    </lineage>
</organism>